<evidence type="ECO:0000256" key="2">
    <source>
        <dbReference type="ARBA" id="ARBA00022723"/>
    </source>
</evidence>
<dbReference type="InterPro" id="IPR051013">
    <property type="entry name" value="MBL_superfamily_lactonases"/>
</dbReference>
<dbReference type="SUPFAM" id="SSF56281">
    <property type="entry name" value="Metallo-hydrolase/oxidoreductase"/>
    <property type="match status" value="1"/>
</dbReference>
<protein>
    <submittedName>
        <fullName evidence="6">MBL fold metallo-hydrolase</fullName>
    </submittedName>
</protein>
<keyword evidence="3" id="KW-0378">Hydrolase</keyword>
<feature type="domain" description="Metallo-beta-lactamase" evidence="5">
    <location>
        <begin position="65"/>
        <end position="277"/>
    </location>
</feature>
<dbReference type="Gene3D" id="3.60.15.10">
    <property type="entry name" value="Ribonuclease Z/Hydroxyacylglutathione hydrolase-like"/>
    <property type="match status" value="1"/>
</dbReference>
<dbReference type="Pfam" id="PF00753">
    <property type="entry name" value="Lactamase_B"/>
    <property type="match status" value="1"/>
</dbReference>
<dbReference type="EMBL" id="JAYLVJ010000005">
    <property type="protein sequence ID" value="MEO1753449.1"/>
    <property type="molecule type" value="Genomic_DNA"/>
</dbReference>
<evidence type="ECO:0000256" key="4">
    <source>
        <dbReference type="ARBA" id="ARBA00022833"/>
    </source>
</evidence>
<name>A0ABV0DQR7_9BURK</name>
<evidence type="ECO:0000259" key="5">
    <source>
        <dbReference type="SMART" id="SM00849"/>
    </source>
</evidence>
<dbReference type="PANTHER" id="PTHR42978">
    <property type="entry name" value="QUORUM-QUENCHING LACTONASE YTNP-RELATED-RELATED"/>
    <property type="match status" value="1"/>
</dbReference>
<dbReference type="Proteomes" id="UP001462961">
    <property type="component" value="Unassembled WGS sequence"/>
</dbReference>
<reference evidence="6 7" key="1">
    <citation type="submission" date="2024-01" db="EMBL/GenBank/DDBJ databases">
        <title>The diversity of rhizobia nodulating Mimosa spp. in eleven states of Brazil covering several biomes is determined by host plant, location, and edaphic factors.</title>
        <authorList>
            <person name="Rouws L."/>
            <person name="Barauna A."/>
            <person name="Beukes C."/>
            <person name="De Faria S.M."/>
            <person name="Gross E."/>
            <person name="Dos Reis Junior F.B."/>
            <person name="Simon M."/>
            <person name="Maluk M."/>
            <person name="Odee D.W."/>
            <person name="Kenicer G."/>
            <person name="Young J.P.W."/>
            <person name="Reis V.M."/>
            <person name="Zilli J."/>
            <person name="James E.K."/>
        </authorList>
    </citation>
    <scope>NUCLEOTIDE SEQUENCE [LARGE SCALE GENOMIC DNA]</scope>
    <source>
        <strain evidence="6 7">JHI1651</strain>
    </source>
</reference>
<evidence type="ECO:0000313" key="6">
    <source>
        <dbReference type="EMBL" id="MEO1753449.1"/>
    </source>
</evidence>
<evidence type="ECO:0000313" key="7">
    <source>
        <dbReference type="Proteomes" id="UP001462961"/>
    </source>
</evidence>
<sequence>MNMALNSPATWRIGETTVTRIEELLGPAFRPQELLATWDPAVLDAHLHWMAPNYYVPETDQFIMSVHSWLIRTPHHTILVDTCCGNAKNRPGSPHFHQLNTPYLDRLRAAGVEPEDIDYVLCTHLHVDHVGWNTRLINGRWVPTFPNAKYVFSRDELNFWNPANNPHLPAEPRDVFTDSVLPVIAAKQEQVVSMTDQLGDNLLIEPAPGHSPGQIVLRLLGGEDEGLFIGDVMHSPIQVYQPHWSSRFCMNPEQAVQSRLRVLGHCAEHNSLVFPAHFGVPHAGRIRSHTGGFSFVPTVPR</sequence>
<comment type="caution">
    <text evidence="6">The sequence shown here is derived from an EMBL/GenBank/DDBJ whole genome shotgun (WGS) entry which is preliminary data.</text>
</comment>
<dbReference type="InterPro" id="IPR001279">
    <property type="entry name" value="Metallo-B-lactamas"/>
</dbReference>
<dbReference type="InterPro" id="IPR036866">
    <property type="entry name" value="RibonucZ/Hydroxyglut_hydro"/>
</dbReference>
<proteinExistence type="inferred from homology"/>
<evidence type="ECO:0000256" key="1">
    <source>
        <dbReference type="ARBA" id="ARBA00007749"/>
    </source>
</evidence>
<evidence type="ECO:0000256" key="3">
    <source>
        <dbReference type="ARBA" id="ARBA00022801"/>
    </source>
</evidence>
<dbReference type="RefSeq" id="WP_252670894.1">
    <property type="nucleotide sequence ID" value="NZ_JAKUCO010000005.1"/>
</dbReference>
<dbReference type="CDD" id="cd16277">
    <property type="entry name" value="metallo-hydrolase-like_MBL-fold"/>
    <property type="match status" value="1"/>
</dbReference>
<comment type="similarity">
    <text evidence="1">Belongs to the metallo-beta-lactamase superfamily.</text>
</comment>
<accession>A0ABV0DQR7</accession>
<keyword evidence="2" id="KW-0479">Metal-binding</keyword>
<gene>
    <name evidence="6" type="ORF">VOI32_05850</name>
</gene>
<organism evidence="6 7">
    <name type="scientific">Paraburkholderia caribensis</name>
    <dbReference type="NCBI Taxonomy" id="75105"/>
    <lineage>
        <taxon>Bacteria</taxon>
        <taxon>Pseudomonadati</taxon>
        <taxon>Pseudomonadota</taxon>
        <taxon>Betaproteobacteria</taxon>
        <taxon>Burkholderiales</taxon>
        <taxon>Burkholderiaceae</taxon>
        <taxon>Paraburkholderia</taxon>
    </lineage>
</organism>
<keyword evidence="4" id="KW-0862">Zinc</keyword>
<dbReference type="SMART" id="SM00849">
    <property type="entry name" value="Lactamase_B"/>
    <property type="match status" value="1"/>
</dbReference>
<keyword evidence="7" id="KW-1185">Reference proteome</keyword>
<dbReference type="PANTHER" id="PTHR42978:SF6">
    <property type="entry name" value="QUORUM-QUENCHING LACTONASE YTNP-RELATED"/>
    <property type="match status" value="1"/>
</dbReference>